<dbReference type="GeneID" id="99677631"/>
<organism evidence="7">
    <name type="scientific">Mammaliicoccus lentus</name>
    <name type="common">Staphylococcus lentus</name>
    <dbReference type="NCBI Taxonomy" id="42858"/>
    <lineage>
        <taxon>Bacteria</taxon>
        <taxon>Bacillati</taxon>
        <taxon>Bacillota</taxon>
        <taxon>Bacilli</taxon>
        <taxon>Bacillales</taxon>
        <taxon>Staphylococcaceae</taxon>
        <taxon>Mammaliicoccus</taxon>
    </lineage>
</organism>
<proteinExistence type="predicted"/>
<dbReference type="InterPro" id="IPR000551">
    <property type="entry name" value="MerR-type_HTH_dom"/>
</dbReference>
<evidence type="ECO:0000256" key="3">
    <source>
        <dbReference type="ARBA" id="ARBA00023125"/>
    </source>
</evidence>
<dbReference type="EMBL" id="MG557990">
    <property type="protein sequence ID" value="ATZ72037.1"/>
    <property type="molecule type" value="Genomic_DNA"/>
</dbReference>
<dbReference type="SMART" id="SM00422">
    <property type="entry name" value="HTH_MERR"/>
    <property type="match status" value="1"/>
</dbReference>
<reference evidence="7" key="1">
    <citation type="submission" date="2017-11" db="EMBL/GenBank/DDBJ databases">
        <title>Characterization of MphC-encoding regions from staphylococci of animal origin.</title>
        <authorList>
            <person name="Papagiannitsis C.C."/>
            <person name="Petinaki E."/>
        </authorList>
    </citation>
    <scope>NUCLEOTIDE SEQUENCE</scope>
    <source>
        <strain evidence="6">Sle-087lar</strain>
        <strain evidence="7">Sle-091lar</strain>
    </source>
</reference>
<protein>
    <submittedName>
        <fullName evidence="7">Transcriptional regulator</fullName>
    </submittedName>
</protein>
<dbReference type="PROSITE" id="PS50937">
    <property type="entry name" value="HTH_MERR_2"/>
    <property type="match status" value="1"/>
</dbReference>
<dbReference type="Pfam" id="PF06445">
    <property type="entry name" value="GyrI-like"/>
    <property type="match status" value="1"/>
</dbReference>
<evidence type="ECO:0000256" key="1">
    <source>
        <dbReference type="ARBA" id="ARBA00022491"/>
    </source>
</evidence>
<dbReference type="InterPro" id="IPR047057">
    <property type="entry name" value="MerR_fam"/>
</dbReference>
<keyword evidence="3" id="KW-0238">DNA-binding</keyword>
<dbReference type="InterPro" id="IPR009061">
    <property type="entry name" value="DNA-bd_dom_put_sf"/>
</dbReference>
<sequence>MQKINHIPISEFASLTNVSRQTLIYYDKIGLFKPDFKNESGYRYYSVKQIEFISVITLLKELGMSLKEIKQYTQDKSPELFLDLMQQQKKVIQAQKQQLNFNELVINDKIKSIKDAIHTEFDKIELHDIENTTFYISDNINNVSELDFLMSINQFVDELKHHNLFSSQPIGVVTKKNEILNKQYNQYSYLYVEIPSNKSDYTNTITLNGQYLVGYHVGLDQTIYETYQKMFNKIEELNLEIGQYVFEEYVFDSVIKNNEKEYITKIMMEIT</sequence>
<keyword evidence="1" id="KW-0678">Repressor</keyword>
<name>A0A2H4UFM2_MAMLE</name>
<dbReference type="Gene3D" id="1.10.1660.10">
    <property type="match status" value="1"/>
</dbReference>
<dbReference type="InterPro" id="IPR029442">
    <property type="entry name" value="GyrI-like"/>
</dbReference>
<feature type="domain" description="HTH merR-type" evidence="5">
    <location>
        <begin position="6"/>
        <end position="75"/>
    </location>
</feature>
<dbReference type="PANTHER" id="PTHR30204:SF69">
    <property type="entry name" value="MERR-FAMILY TRANSCRIPTIONAL REGULATOR"/>
    <property type="match status" value="1"/>
</dbReference>
<evidence type="ECO:0000256" key="4">
    <source>
        <dbReference type="ARBA" id="ARBA00023163"/>
    </source>
</evidence>
<keyword evidence="4" id="KW-0804">Transcription</keyword>
<dbReference type="Gene3D" id="3.20.80.10">
    <property type="entry name" value="Regulatory factor, effector binding domain"/>
    <property type="match status" value="1"/>
</dbReference>
<dbReference type="GO" id="GO:0003677">
    <property type="term" value="F:DNA binding"/>
    <property type="evidence" value="ECO:0007669"/>
    <property type="project" value="UniProtKB-KW"/>
</dbReference>
<dbReference type="EMBL" id="MG557991">
    <property type="protein sequence ID" value="ATZ72056.1"/>
    <property type="molecule type" value="Genomic_DNA"/>
</dbReference>
<dbReference type="SUPFAM" id="SSF46955">
    <property type="entry name" value="Putative DNA-binding domain"/>
    <property type="match status" value="1"/>
</dbReference>
<dbReference type="GO" id="GO:0003700">
    <property type="term" value="F:DNA-binding transcription factor activity"/>
    <property type="evidence" value="ECO:0007669"/>
    <property type="project" value="InterPro"/>
</dbReference>
<evidence type="ECO:0000256" key="2">
    <source>
        <dbReference type="ARBA" id="ARBA00023015"/>
    </source>
</evidence>
<accession>A0A2H4UFM2</accession>
<dbReference type="PANTHER" id="PTHR30204">
    <property type="entry name" value="REDOX-CYCLING DRUG-SENSING TRANSCRIPTIONAL ACTIVATOR SOXR"/>
    <property type="match status" value="1"/>
</dbReference>
<evidence type="ECO:0000313" key="6">
    <source>
        <dbReference type="EMBL" id="ATZ72037.1"/>
    </source>
</evidence>
<evidence type="ECO:0000313" key="7">
    <source>
        <dbReference type="EMBL" id="ATZ72056.1"/>
    </source>
</evidence>
<dbReference type="InterPro" id="IPR011256">
    <property type="entry name" value="Reg_factor_effector_dom_sf"/>
</dbReference>
<dbReference type="AlphaFoldDB" id="A0A2H4UFM2"/>
<evidence type="ECO:0000259" key="5">
    <source>
        <dbReference type="PROSITE" id="PS50937"/>
    </source>
</evidence>
<keyword evidence="2" id="KW-0805">Transcription regulation</keyword>
<dbReference type="SUPFAM" id="SSF55136">
    <property type="entry name" value="Probable bacterial effector-binding domain"/>
    <property type="match status" value="1"/>
</dbReference>
<dbReference type="RefSeq" id="WP_070045279.1">
    <property type="nucleotide sequence ID" value="NZ_CABIVY010000030.1"/>
</dbReference>
<dbReference type="Pfam" id="PF13411">
    <property type="entry name" value="MerR_1"/>
    <property type="match status" value="1"/>
</dbReference>